<dbReference type="Proteomes" id="UP000295382">
    <property type="component" value="Unassembled WGS sequence"/>
</dbReference>
<reference evidence="4 5" key="1">
    <citation type="submission" date="2019-03" db="EMBL/GenBank/DDBJ databases">
        <title>Genomic Encyclopedia of Type Strains, Phase IV (KMG-IV): sequencing the most valuable type-strain genomes for metagenomic binning, comparative biology and taxonomic classification.</title>
        <authorList>
            <person name="Goeker M."/>
        </authorList>
    </citation>
    <scope>NUCLEOTIDE SEQUENCE [LARGE SCALE GENOMIC DNA]</scope>
    <source>
        <strain evidence="4 5">DSM 7445</strain>
    </source>
</reference>
<feature type="compositionally biased region" description="Polar residues" evidence="1">
    <location>
        <begin position="277"/>
        <end position="296"/>
    </location>
</feature>
<accession>A0A4R3HUM0</accession>
<keyword evidence="2" id="KW-0812">Transmembrane</keyword>
<organism evidence="4 5">
    <name type="scientific">Paucimonas lemoignei</name>
    <name type="common">Pseudomonas lemoignei</name>
    <dbReference type="NCBI Taxonomy" id="29443"/>
    <lineage>
        <taxon>Bacteria</taxon>
        <taxon>Pseudomonadati</taxon>
        <taxon>Pseudomonadota</taxon>
        <taxon>Betaproteobacteria</taxon>
        <taxon>Burkholderiales</taxon>
        <taxon>Burkholderiaceae</taxon>
        <taxon>Paucimonas</taxon>
    </lineage>
</organism>
<gene>
    <name evidence="4" type="ORF">EDC30_10913</name>
</gene>
<keyword evidence="2" id="KW-1133">Transmembrane helix</keyword>
<feature type="region of interest" description="Disordered" evidence="1">
    <location>
        <begin position="90"/>
        <end position="112"/>
    </location>
</feature>
<proteinExistence type="predicted"/>
<dbReference type="EMBL" id="SLZQ01000009">
    <property type="protein sequence ID" value="TCS35715.1"/>
    <property type="molecule type" value="Genomic_DNA"/>
</dbReference>
<dbReference type="RefSeq" id="WP_132259396.1">
    <property type="nucleotide sequence ID" value="NZ_SLZQ01000009.1"/>
</dbReference>
<dbReference type="InterPro" id="IPR023346">
    <property type="entry name" value="Lysozyme-like_dom_sf"/>
</dbReference>
<name>A0A4R3HUM0_PAULE</name>
<dbReference type="SUPFAM" id="SSF53955">
    <property type="entry name" value="Lysozyme-like"/>
    <property type="match status" value="1"/>
</dbReference>
<evidence type="ECO:0000313" key="4">
    <source>
        <dbReference type="EMBL" id="TCS35715.1"/>
    </source>
</evidence>
<keyword evidence="2" id="KW-0472">Membrane</keyword>
<evidence type="ECO:0000259" key="3">
    <source>
        <dbReference type="Pfam" id="PF01464"/>
    </source>
</evidence>
<feature type="domain" description="Transglycosylase SLT" evidence="3">
    <location>
        <begin position="160"/>
        <end position="242"/>
    </location>
</feature>
<evidence type="ECO:0000313" key="5">
    <source>
        <dbReference type="Proteomes" id="UP000295382"/>
    </source>
</evidence>
<keyword evidence="5" id="KW-1185">Reference proteome</keyword>
<feature type="region of interest" description="Disordered" evidence="1">
    <location>
        <begin position="276"/>
        <end position="312"/>
    </location>
</feature>
<dbReference type="AlphaFoldDB" id="A0A4R3HUM0"/>
<dbReference type="OrthoDB" id="9815002at2"/>
<dbReference type="Gene3D" id="1.10.530.10">
    <property type="match status" value="1"/>
</dbReference>
<dbReference type="Pfam" id="PF01464">
    <property type="entry name" value="SLT"/>
    <property type="match status" value="1"/>
</dbReference>
<feature type="compositionally biased region" description="Low complexity" evidence="1">
    <location>
        <begin position="90"/>
        <end position="100"/>
    </location>
</feature>
<protein>
    <submittedName>
        <fullName evidence="4">Transglycosylase-like protein with SLT domain</fullName>
    </submittedName>
</protein>
<comment type="caution">
    <text evidence="4">The sequence shown here is derived from an EMBL/GenBank/DDBJ whole genome shotgun (WGS) entry which is preliminary data.</text>
</comment>
<feature type="transmembrane region" description="Helical" evidence="2">
    <location>
        <begin position="38"/>
        <end position="59"/>
    </location>
</feature>
<evidence type="ECO:0000256" key="2">
    <source>
        <dbReference type="SAM" id="Phobius"/>
    </source>
</evidence>
<evidence type="ECO:0000256" key="1">
    <source>
        <dbReference type="SAM" id="MobiDB-lite"/>
    </source>
</evidence>
<dbReference type="InterPro" id="IPR008258">
    <property type="entry name" value="Transglycosylase_SLT_dom_1"/>
</dbReference>
<sequence length="328" mass="34730">MLYRFIQAGEALSRKTADQSAVVATSLARATLRGIMTIAHHSLMVLGVAAIAALTLLFVKPHFTDHLKALSPFAAEVADADDEDELDPLADLAAPDTTPALPSPQVSTTPASVVKQPARIELQIKNTSLSNEQLAVSRWISRRYRVASDATHMLVSEAYKNAEKLQLDPLLILAVAAIESGFNPFAESAGGAQGLMQVMSKVHRDKFREHGGVRAALDPVANIRVGSAILKDYVKRAGSVEAGLKRYVGAAAFATDSGYGSRVLAEYRRLQEVAGKSSPSTIATSAEPDSSTNAPSHSKKAPADADKSAAMESADSIASNRFSLHALS</sequence>
<dbReference type="CDD" id="cd00254">
    <property type="entry name" value="LT-like"/>
    <property type="match status" value="1"/>
</dbReference>